<gene>
    <name evidence="2" type="ORF">Cph01nite_33650</name>
</gene>
<dbReference type="SUPFAM" id="SSF53850">
    <property type="entry name" value="Periplasmic binding protein-like II"/>
    <property type="match status" value="1"/>
</dbReference>
<accession>A0ABQ4DQH9</accession>
<comment type="caution">
    <text evidence="2">The sequence shown here is derived from an EMBL/GenBank/DDBJ whole genome shotgun (WGS) entry which is preliminary data.</text>
</comment>
<keyword evidence="1" id="KW-0732">Signal</keyword>
<feature type="chain" id="PRO_5046220161" evidence="1">
    <location>
        <begin position="30"/>
        <end position="455"/>
    </location>
</feature>
<evidence type="ECO:0000313" key="3">
    <source>
        <dbReference type="Proteomes" id="UP000614741"/>
    </source>
</evidence>
<keyword evidence="3" id="KW-1185">Reference proteome</keyword>
<feature type="signal peptide" evidence="1">
    <location>
        <begin position="1"/>
        <end position="29"/>
    </location>
</feature>
<proteinExistence type="predicted"/>
<protein>
    <submittedName>
        <fullName evidence="2">Sugar ABC transporter substrate-binding protein</fullName>
    </submittedName>
</protein>
<dbReference type="Pfam" id="PF01547">
    <property type="entry name" value="SBP_bac_1"/>
    <property type="match status" value="1"/>
</dbReference>
<dbReference type="EMBL" id="BONP01000031">
    <property type="protein sequence ID" value="GIG41603.1"/>
    <property type="molecule type" value="Genomic_DNA"/>
</dbReference>
<dbReference type="RefSeq" id="WP_203675894.1">
    <property type="nucleotide sequence ID" value="NZ_BONP01000031.1"/>
</dbReference>
<dbReference type="InterPro" id="IPR006059">
    <property type="entry name" value="SBP"/>
</dbReference>
<dbReference type="PROSITE" id="PS51257">
    <property type="entry name" value="PROKAR_LIPOPROTEIN"/>
    <property type="match status" value="1"/>
</dbReference>
<sequence>MSRTSGTSRRAVATASLALSGILALTACSAPGGSTTDDSTADGGSTASGDFTCGTDDVTLSAYIETGFPLATALFDEFSAQHPNVTIDVREDQFAVITQNAPRVLADDPPDLMRLPQVSDLAADGLLYDLEDAAAHFGWDQWPGSQLEQMRVDENGRRGNGPLYAMGLNFSMTGIFYNVELAEQIGMTEPPATLAELDAVMQAAKDAGITPMAQFNGGATGGLAFPLQGLMASYGEPADINAWTFQQPNATISTPEYARAAEHLQRWVEAGYFAPDVNSLDYSMMMSRFIDGESLFIFNGDWESGNLDTQMPGNVGFFLVPPVEDGGEVGAMSAPLTYGISARAANPECAAYFLDWVATNDQARTIAVEIGGSHPMGPADAFMPEISADSVTAQTLAAGATIGEDNGAMEFIANATGAIYATSWTPNLQKLVAGEIDAATLLATVQADYESQIGN</sequence>
<evidence type="ECO:0000256" key="1">
    <source>
        <dbReference type="SAM" id="SignalP"/>
    </source>
</evidence>
<dbReference type="Proteomes" id="UP000614741">
    <property type="component" value="Unassembled WGS sequence"/>
</dbReference>
<dbReference type="InterPro" id="IPR050490">
    <property type="entry name" value="Bact_solute-bd_prot1"/>
</dbReference>
<organism evidence="2 3">
    <name type="scientific">Cellulomonas phragmiteti</name>
    <dbReference type="NCBI Taxonomy" id="478780"/>
    <lineage>
        <taxon>Bacteria</taxon>
        <taxon>Bacillati</taxon>
        <taxon>Actinomycetota</taxon>
        <taxon>Actinomycetes</taxon>
        <taxon>Micrococcales</taxon>
        <taxon>Cellulomonadaceae</taxon>
        <taxon>Cellulomonas</taxon>
    </lineage>
</organism>
<name>A0ABQ4DQH9_9CELL</name>
<reference evidence="2 3" key="1">
    <citation type="submission" date="2021-01" db="EMBL/GenBank/DDBJ databases">
        <title>Whole genome shotgun sequence of Cellulomonas phragmiteti NBRC 110785.</title>
        <authorList>
            <person name="Komaki H."/>
            <person name="Tamura T."/>
        </authorList>
    </citation>
    <scope>NUCLEOTIDE SEQUENCE [LARGE SCALE GENOMIC DNA]</scope>
    <source>
        <strain evidence="2 3">NBRC 110785</strain>
    </source>
</reference>
<dbReference type="Gene3D" id="3.40.190.10">
    <property type="entry name" value="Periplasmic binding protein-like II"/>
    <property type="match status" value="2"/>
</dbReference>
<dbReference type="PANTHER" id="PTHR43649">
    <property type="entry name" value="ARABINOSE-BINDING PROTEIN-RELATED"/>
    <property type="match status" value="1"/>
</dbReference>
<evidence type="ECO:0000313" key="2">
    <source>
        <dbReference type="EMBL" id="GIG41603.1"/>
    </source>
</evidence>